<keyword evidence="2 5" id="KW-0689">Ribosomal protein</keyword>
<evidence type="ECO:0000256" key="4">
    <source>
        <dbReference type="ARBA" id="ARBA00035178"/>
    </source>
</evidence>
<feature type="region of interest" description="Disordered" evidence="6">
    <location>
        <begin position="46"/>
        <end position="77"/>
    </location>
</feature>
<evidence type="ECO:0000313" key="8">
    <source>
        <dbReference type="Proteomes" id="UP000176603"/>
    </source>
</evidence>
<dbReference type="InterPro" id="IPR011332">
    <property type="entry name" value="Ribosomal_zn-bd"/>
</dbReference>
<evidence type="ECO:0000256" key="5">
    <source>
        <dbReference type="HAMAP-Rule" id="MF_00340"/>
    </source>
</evidence>
<accession>A0A1F7UMC9</accession>
<dbReference type="GO" id="GO:0003735">
    <property type="term" value="F:structural constituent of ribosome"/>
    <property type="evidence" value="ECO:0007669"/>
    <property type="project" value="InterPro"/>
</dbReference>
<dbReference type="HAMAP" id="MF_00340">
    <property type="entry name" value="Ribosomal_bL32"/>
    <property type="match status" value="1"/>
</dbReference>
<dbReference type="Proteomes" id="UP000176603">
    <property type="component" value="Unassembled WGS sequence"/>
</dbReference>
<feature type="compositionally biased region" description="Basic residues" evidence="6">
    <location>
        <begin position="54"/>
        <end position="63"/>
    </location>
</feature>
<name>A0A1F7UMC9_9BACT</name>
<proteinExistence type="inferred from homology"/>
<gene>
    <name evidence="5" type="primary">rpmF</name>
    <name evidence="7" type="ORF">A3E39_03960</name>
</gene>
<evidence type="ECO:0000256" key="6">
    <source>
        <dbReference type="SAM" id="MobiDB-lite"/>
    </source>
</evidence>
<sequence>MGLPGHRRTRSHKRRRASHFALRLASVTKDKTTGALHLSHRAAPGAMQYNGKPIHVKPSKRKAEKAAKRLQASKTKS</sequence>
<keyword evidence="3 5" id="KW-0687">Ribonucleoprotein</keyword>
<reference evidence="7 8" key="1">
    <citation type="journal article" date="2016" name="Nat. Commun.">
        <title>Thousands of microbial genomes shed light on interconnected biogeochemical processes in an aquifer system.</title>
        <authorList>
            <person name="Anantharaman K."/>
            <person name="Brown C.T."/>
            <person name="Hug L.A."/>
            <person name="Sharon I."/>
            <person name="Castelle C.J."/>
            <person name="Probst A.J."/>
            <person name="Thomas B.C."/>
            <person name="Singh A."/>
            <person name="Wilkins M.J."/>
            <person name="Karaoz U."/>
            <person name="Brodie E.L."/>
            <person name="Williams K.H."/>
            <person name="Hubbard S.S."/>
            <person name="Banfield J.F."/>
        </authorList>
    </citation>
    <scope>NUCLEOTIDE SEQUENCE [LARGE SCALE GENOMIC DNA]</scope>
</reference>
<evidence type="ECO:0000256" key="2">
    <source>
        <dbReference type="ARBA" id="ARBA00022980"/>
    </source>
</evidence>
<evidence type="ECO:0000256" key="3">
    <source>
        <dbReference type="ARBA" id="ARBA00023274"/>
    </source>
</evidence>
<dbReference type="GO" id="GO:0015934">
    <property type="term" value="C:large ribosomal subunit"/>
    <property type="evidence" value="ECO:0007669"/>
    <property type="project" value="InterPro"/>
</dbReference>
<evidence type="ECO:0000313" key="7">
    <source>
        <dbReference type="EMBL" id="OGL79436.1"/>
    </source>
</evidence>
<comment type="similarity">
    <text evidence="1 5">Belongs to the bacterial ribosomal protein bL32 family.</text>
</comment>
<evidence type="ECO:0000256" key="1">
    <source>
        <dbReference type="ARBA" id="ARBA00008560"/>
    </source>
</evidence>
<comment type="caution">
    <text evidence="7">The sequence shown here is derived from an EMBL/GenBank/DDBJ whole genome shotgun (WGS) entry which is preliminary data.</text>
</comment>
<dbReference type="GO" id="GO:0006412">
    <property type="term" value="P:translation"/>
    <property type="evidence" value="ECO:0007669"/>
    <property type="project" value="UniProtKB-UniRule"/>
</dbReference>
<organism evidence="7 8">
    <name type="scientific">Candidatus Uhrbacteria bacterium RIFCSPHIGHO2_12_FULL_60_25</name>
    <dbReference type="NCBI Taxonomy" id="1802399"/>
    <lineage>
        <taxon>Bacteria</taxon>
        <taxon>Candidatus Uhriibacteriota</taxon>
    </lineage>
</organism>
<dbReference type="STRING" id="1802399.A3E39_03960"/>
<dbReference type="InterPro" id="IPR002677">
    <property type="entry name" value="Ribosomal_bL32"/>
</dbReference>
<dbReference type="SUPFAM" id="SSF57829">
    <property type="entry name" value="Zn-binding ribosomal proteins"/>
    <property type="match status" value="1"/>
</dbReference>
<protein>
    <recommendedName>
        <fullName evidence="4 5">Large ribosomal subunit protein bL32</fullName>
    </recommendedName>
</protein>
<dbReference type="AlphaFoldDB" id="A0A1F7UMC9"/>
<dbReference type="NCBIfam" id="TIGR01031">
    <property type="entry name" value="rpmF_bact"/>
    <property type="match status" value="1"/>
</dbReference>
<dbReference type="EMBL" id="MGEH01000009">
    <property type="protein sequence ID" value="OGL79436.1"/>
    <property type="molecule type" value="Genomic_DNA"/>
</dbReference>
<dbReference type="Pfam" id="PF01783">
    <property type="entry name" value="Ribosomal_L32p"/>
    <property type="match status" value="1"/>
</dbReference>